<keyword evidence="2" id="KW-1185">Reference proteome</keyword>
<protein>
    <submittedName>
        <fullName evidence="1">Uncharacterized protein</fullName>
    </submittedName>
</protein>
<dbReference type="EMBL" id="JASHID010000004">
    <property type="protein sequence ID" value="MDI9864097.1"/>
    <property type="molecule type" value="Genomic_DNA"/>
</dbReference>
<name>A0ABT6YKH6_9BACT</name>
<dbReference type="Proteomes" id="UP001236569">
    <property type="component" value="Unassembled WGS sequence"/>
</dbReference>
<comment type="caution">
    <text evidence="1">The sequence shown here is derived from an EMBL/GenBank/DDBJ whole genome shotgun (WGS) entry which is preliminary data.</text>
</comment>
<proteinExistence type="predicted"/>
<evidence type="ECO:0000313" key="2">
    <source>
        <dbReference type="Proteomes" id="UP001236569"/>
    </source>
</evidence>
<accession>A0ABT6YKH6</accession>
<sequence length="83" mass="9749">MKRKLTFILMNKIKTYTIGWDIIHKIGYLTVLDETGKEYIFSELSLEELTFLQTMLQNPSVLIDPQNWIVAGWQINSSVNMRK</sequence>
<evidence type="ECO:0000313" key="1">
    <source>
        <dbReference type="EMBL" id="MDI9864097.1"/>
    </source>
</evidence>
<gene>
    <name evidence="1" type="ORF">QM480_07170</name>
</gene>
<reference evidence="1 2" key="1">
    <citation type="submission" date="2023-05" db="EMBL/GenBank/DDBJ databases">
        <title>Novel species of genus Flectobacillus isolated from stream in China.</title>
        <authorList>
            <person name="Lu H."/>
        </authorList>
    </citation>
    <scope>NUCLEOTIDE SEQUENCE [LARGE SCALE GENOMIC DNA]</scope>
    <source>
        <strain evidence="1 2">DC10W</strain>
    </source>
</reference>
<dbReference type="RefSeq" id="WP_283369322.1">
    <property type="nucleotide sequence ID" value="NZ_JASHID010000004.1"/>
</dbReference>
<organism evidence="1 2">
    <name type="scientific">Flectobacillus longus</name>
    <dbReference type="NCBI Taxonomy" id="2984207"/>
    <lineage>
        <taxon>Bacteria</taxon>
        <taxon>Pseudomonadati</taxon>
        <taxon>Bacteroidota</taxon>
        <taxon>Cytophagia</taxon>
        <taxon>Cytophagales</taxon>
        <taxon>Flectobacillaceae</taxon>
        <taxon>Flectobacillus</taxon>
    </lineage>
</organism>